<reference evidence="2 3" key="1">
    <citation type="submission" date="2017-10" db="EMBL/GenBank/DDBJ databases">
        <title>Extensive intraspecific genome diversity in a model arbuscular mycorrhizal fungus.</title>
        <authorList>
            <person name="Chen E.C.H."/>
            <person name="Morin E."/>
            <person name="Baudet D."/>
            <person name="Noel J."/>
            <person name="Ndikumana S."/>
            <person name="Charron P."/>
            <person name="St-Onge C."/>
            <person name="Giorgi J."/>
            <person name="Grigoriev I.V."/>
            <person name="Roux C."/>
            <person name="Martin F.M."/>
            <person name="Corradi N."/>
        </authorList>
    </citation>
    <scope>NUCLEOTIDE SEQUENCE [LARGE SCALE GENOMIC DNA]</scope>
    <source>
        <strain evidence="2 3">A1</strain>
    </source>
</reference>
<keyword evidence="1" id="KW-1133">Transmembrane helix</keyword>
<dbReference type="EMBL" id="LLXH01001588">
    <property type="protein sequence ID" value="PKC58259.1"/>
    <property type="molecule type" value="Genomic_DNA"/>
</dbReference>
<name>A0A2N0R4P0_9GLOM</name>
<reference evidence="2 3" key="2">
    <citation type="submission" date="2017-10" db="EMBL/GenBank/DDBJ databases">
        <title>Genome analyses suggest a sexual origin of heterokaryosis in a supposedly ancient asexual fungus.</title>
        <authorList>
            <person name="Corradi N."/>
            <person name="Sedzielewska K."/>
            <person name="Noel J."/>
            <person name="Charron P."/>
            <person name="Farinelli L."/>
            <person name="Marton T."/>
            <person name="Kruger M."/>
            <person name="Pelin A."/>
            <person name="Brachmann A."/>
            <person name="Corradi N."/>
        </authorList>
    </citation>
    <scope>NUCLEOTIDE SEQUENCE [LARGE SCALE GENOMIC DNA]</scope>
    <source>
        <strain evidence="2 3">A1</strain>
    </source>
</reference>
<dbReference type="VEuPathDB" id="FungiDB:RhiirA1_471248"/>
<sequence length="83" mass="9691">MSLSFRMLLTWAALDMFRLLALGLWIYRYRFSYSLGFGLASAYSDSWMVARRIIRPELWNLGKKRVAGLLDEPRLEIVSLGIF</sequence>
<dbReference type="AlphaFoldDB" id="A0A2N0R4P0"/>
<keyword evidence="1" id="KW-0812">Transmembrane</keyword>
<gene>
    <name evidence="2" type="ORF">RhiirA1_471248</name>
</gene>
<evidence type="ECO:0000313" key="2">
    <source>
        <dbReference type="EMBL" id="PKC58259.1"/>
    </source>
</evidence>
<keyword evidence="1" id="KW-0472">Membrane</keyword>
<evidence type="ECO:0000256" key="1">
    <source>
        <dbReference type="SAM" id="Phobius"/>
    </source>
</evidence>
<feature type="transmembrane region" description="Helical" evidence="1">
    <location>
        <begin position="7"/>
        <end position="27"/>
    </location>
</feature>
<comment type="caution">
    <text evidence="2">The sequence shown here is derived from an EMBL/GenBank/DDBJ whole genome shotgun (WGS) entry which is preliminary data.</text>
</comment>
<protein>
    <submittedName>
        <fullName evidence="2">Uncharacterized protein</fullName>
    </submittedName>
</protein>
<organism evidence="2 3">
    <name type="scientific">Rhizophagus irregularis</name>
    <dbReference type="NCBI Taxonomy" id="588596"/>
    <lineage>
        <taxon>Eukaryota</taxon>
        <taxon>Fungi</taxon>
        <taxon>Fungi incertae sedis</taxon>
        <taxon>Mucoromycota</taxon>
        <taxon>Glomeromycotina</taxon>
        <taxon>Glomeromycetes</taxon>
        <taxon>Glomerales</taxon>
        <taxon>Glomeraceae</taxon>
        <taxon>Rhizophagus</taxon>
    </lineage>
</organism>
<accession>A0A2N0R4P0</accession>
<evidence type="ECO:0000313" key="3">
    <source>
        <dbReference type="Proteomes" id="UP000232688"/>
    </source>
</evidence>
<proteinExistence type="predicted"/>
<dbReference type="Proteomes" id="UP000232688">
    <property type="component" value="Unassembled WGS sequence"/>
</dbReference>